<protein>
    <submittedName>
        <fullName evidence="1">Uncharacterized protein</fullName>
    </submittedName>
</protein>
<evidence type="ECO:0000313" key="2">
    <source>
        <dbReference type="Proteomes" id="UP000003781"/>
    </source>
</evidence>
<dbReference type="Proteomes" id="UP000003781">
    <property type="component" value="Unassembled WGS sequence"/>
</dbReference>
<dbReference type="EMBL" id="AAXW01000002">
    <property type="protein sequence ID" value="EAZ93649.1"/>
    <property type="molecule type" value="Genomic_DNA"/>
</dbReference>
<name>A3IIL7_9CHRO</name>
<sequence>MVPSNVRRISFLRSFLESLNQQN</sequence>
<organism evidence="1 2">
    <name type="scientific">Crocosphaera chwakensis CCY0110</name>
    <dbReference type="NCBI Taxonomy" id="391612"/>
    <lineage>
        <taxon>Bacteria</taxon>
        <taxon>Bacillati</taxon>
        <taxon>Cyanobacteriota</taxon>
        <taxon>Cyanophyceae</taxon>
        <taxon>Oscillatoriophycideae</taxon>
        <taxon>Chroococcales</taxon>
        <taxon>Aphanothecaceae</taxon>
        <taxon>Crocosphaera</taxon>
        <taxon>Crocosphaera chwakensis</taxon>
    </lineage>
</organism>
<comment type="caution">
    <text evidence="1">The sequence shown here is derived from an EMBL/GenBank/DDBJ whole genome shotgun (WGS) entry which is preliminary data.</text>
</comment>
<proteinExistence type="predicted"/>
<reference evidence="1 2" key="1">
    <citation type="submission" date="2007-03" db="EMBL/GenBank/DDBJ databases">
        <authorList>
            <person name="Stal L."/>
            <person name="Ferriera S."/>
            <person name="Johnson J."/>
            <person name="Kravitz S."/>
            <person name="Beeson K."/>
            <person name="Sutton G."/>
            <person name="Rogers Y.-H."/>
            <person name="Friedman R."/>
            <person name="Frazier M."/>
            <person name="Venter J.C."/>
        </authorList>
    </citation>
    <scope>NUCLEOTIDE SEQUENCE [LARGE SCALE GENOMIC DNA]</scope>
    <source>
        <strain evidence="1 2">CCY0110</strain>
    </source>
</reference>
<accession>A3IIL7</accession>
<keyword evidence="2" id="KW-1185">Reference proteome</keyword>
<dbReference type="AlphaFoldDB" id="A3IIL7"/>
<gene>
    <name evidence="1" type="ORF">CY0110_17677</name>
</gene>
<evidence type="ECO:0000313" key="1">
    <source>
        <dbReference type="EMBL" id="EAZ93649.1"/>
    </source>
</evidence>